<sequence length="67" mass="7921">MSRNTFEDVMCYTHFANNQKPKVEDCFWKVGLLFNHMNMAAEKCVEKSEYVSVDESMVKYFGHHPLK</sequence>
<dbReference type="InterPro" id="IPR052638">
    <property type="entry name" value="PiggyBac_TE-derived"/>
</dbReference>
<comment type="caution">
    <text evidence="2">The sequence shown here is derived from an EMBL/GenBank/DDBJ whole genome shotgun (WGS) entry which is preliminary data.</text>
</comment>
<name>A0A5B7CDT4_PORTR</name>
<reference evidence="2 3" key="1">
    <citation type="submission" date="2019-05" db="EMBL/GenBank/DDBJ databases">
        <title>Another draft genome of Portunus trituberculatus and its Hox gene families provides insights of decapod evolution.</title>
        <authorList>
            <person name="Jeong J.-H."/>
            <person name="Song I."/>
            <person name="Kim S."/>
            <person name="Choi T."/>
            <person name="Kim D."/>
            <person name="Ryu S."/>
            <person name="Kim W."/>
        </authorList>
    </citation>
    <scope>NUCLEOTIDE SEQUENCE [LARGE SCALE GENOMIC DNA]</scope>
    <source>
        <tissue evidence="2">Muscle</tissue>
    </source>
</reference>
<organism evidence="2 3">
    <name type="scientific">Portunus trituberculatus</name>
    <name type="common">Swimming crab</name>
    <name type="synonym">Neptunus trituberculatus</name>
    <dbReference type="NCBI Taxonomy" id="210409"/>
    <lineage>
        <taxon>Eukaryota</taxon>
        <taxon>Metazoa</taxon>
        <taxon>Ecdysozoa</taxon>
        <taxon>Arthropoda</taxon>
        <taxon>Crustacea</taxon>
        <taxon>Multicrustacea</taxon>
        <taxon>Malacostraca</taxon>
        <taxon>Eumalacostraca</taxon>
        <taxon>Eucarida</taxon>
        <taxon>Decapoda</taxon>
        <taxon>Pleocyemata</taxon>
        <taxon>Brachyura</taxon>
        <taxon>Eubrachyura</taxon>
        <taxon>Portunoidea</taxon>
        <taxon>Portunidae</taxon>
        <taxon>Portuninae</taxon>
        <taxon>Portunus</taxon>
    </lineage>
</organism>
<proteinExistence type="predicted"/>
<dbReference type="Proteomes" id="UP000324222">
    <property type="component" value="Unassembled WGS sequence"/>
</dbReference>
<dbReference type="AlphaFoldDB" id="A0A5B7CDT4"/>
<protein>
    <submittedName>
        <fullName evidence="2">PiggyBac transposable element-derived protein 2</fullName>
    </submittedName>
</protein>
<accession>A0A5B7CDT4</accession>
<keyword evidence="3" id="KW-1185">Reference proteome</keyword>
<dbReference type="InterPro" id="IPR029526">
    <property type="entry name" value="PGBD"/>
</dbReference>
<dbReference type="PANTHER" id="PTHR47055:SF2">
    <property type="entry name" value="PIGGYBAC TRANSPOSABLE ELEMENT-DERIVED PROTEIN 2-RELATED"/>
    <property type="match status" value="1"/>
</dbReference>
<evidence type="ECO:0000313" key="3">
    <source>
        <dbReference type="Proteomes" id="UP000324222"/>
    </source>
</evidence>
<feature type="domain" description="PiggyBac transposable element-derived protein" evidence="1">
    <location>
        <begin position="1"/>
        <end position="65"/>
    </location>
</feature>
<evidence type="ECO:0000313" key="2">
    <source>
        <dbReference type="EMBL" id="MPC07475.1"/>
    </source>
</evidence>
<gene>
    <name evidence="2" type="primary">PGBD2_8</name>
    <name evidence="2" type="ORF">E2C01_000037</name>
</gene>
<evidence type="ECO:0000259" key="1">
    <source>
        <dbReference type="Pfam" id="PF13843"/>
    </source>
</evidence>
<dbReference type="OrthoDB" id="123207at2759"/>
<dbReference type="EMBL" id="VSRR010000001">
    <property type="protein sequence ID" value="MPC07475.1"/>
    <property type="molecule type" value="Genomic_DNA"/>
</dbReference>
<dbReference type="Pfam" id="PF13843">
    <property type="entry name" value="DDE_Tnp_1_7"/>
    <property type="match status" value="1"/>
</dbReference>
<dbReference type="PANTHER" id="PTHR47055">
    <property type="entry name" value="DDE_TNP_1_7 DOMAIN-CONTAINING PROTEIN"/>
    <property type="match status" value="1"/>
</dbReference>
<dbReference type="GO" id="GO:0043565">
    <property type="term" value="F:sequence-specific DNA binding"/>
    <property type="evidence" value="ECO:0007669"/>
    <property type="project" value="TreeGrafter"/>
</dbReference>